<evidence type="ECO:0000313" key="2">
    <source>
        <dbReference type="Proteomes" id="UP000017118"/>
    </source>
</evidence>
<protein>
    <submittedName>
        <fullName evidence="1">Uncharacterized protein</fullName>
    </submittedName>
</protein>
<proteinExistence type="predicted"/>
<keyword evidence="2" id="KW-1185">Reference proteome</keyword>
<dbReference type="KEGG" id="csb:CLSA_c22410"/>
<dbReference type="HOGENOM" id="CLU_2315378_0_0_9"/>
<dbReference type="EMBL" id="CP006721">
    <property type="protein sequence ID" value="AGX43218.1"/>
    <property type="molecule type" value="Genomic_DNA"/>
</dbReference>
<reference evidence="1 2" key="1">
    <citation type="journal article" date="2013" name="Genome Announc.">
        <title>Complete Genome Sequence of the Solvent Producer Clostridium saccharobutylicum NCP262 (DSM 13864).</title>
        <authorList>
            <person name="Poehlein A."/>
            <person name="Hartwich K."/>
            <person name="Krabben P."/>
            <person name="Ehrenreich A."/>
            <person name="Liebl W."/>
            <person name="Durre P."/>
            <person name="Gottschalk G."/>
            <person name="Daniel R."/>
        </authorList>
    </citation>
    <scope>NUCLEOTIDE SEQUENCE [LARGE SCALE GENOMIC DNA]</scope>
    <source>
        <strain evidence="1">DSM 13864</strain>
    </source>
</reference>
<name>U5MRS1_CLOSA</name>
<evidence type="ECO:0000313" key="1">
    <source>
        <dbReference type="EMBL" id="AGX43218.1"/>
    </source>
</evidence>
<organism evidence="1 2">
    <name type="scientific">Clostridium saccharobutylicum DSM 13864</name>
    <dbReference type="NCBI Taxonomy" id="1345695"/>
    <lineage>
        <taxon>Bacteria</taxon>
        <taxon>Bacillati</taxon>
        <taxon>Bacillota</taxon>
        <taxon>Clostridia</taxon>
        <taxon>Eubacteriales</taxon>
        <taxon>Clostridiaceae</taxon>
        <taxon>Clostridium</taxon>
    </lineage>
</organism>
<accession>U5MRS1</accession>
<dbReference type="AlphaFoldDB" id="U5MRS1"/>
<gene>
    <name evidence="1" type="ORF">CLSA_c22410</name>
</gene>
<sequence>MFSFTEMTETNLENVHCFKDTEELECGSKIIAVFVLFPIKVHLLNLILESLRILIISSEFENVTFSIMISLHISRRPDNSQLLPIILEVLPMIRGEVNL</sequence>
<dbReference type="Proteomes" id="UP000017118">
    <property type="component" value="Chromosome"/>
</dbReference>